<dbReference type="AlphaFoldDB" id="A0A6I7HPY7"/>
<dbReference type="EMBL" id="QPIX01000002">
    <property type="protein sequence ID" value="RCW27801.1"/>
    <property type="molecule type" value="Genomic_DNA"/>
</dbReference>
<dbReference type="NCBIfam" id="TIGR01558">
    <property type="entry name" value="sm_term_P27"/>
    <property type="match status" value="1"/>
</dbReference>
<evidence type="ECO:0000313" key="2">
    <source>
        <dbReference type="EMBL" id="RCW27801.1"/>
    </source>
</evidence>
<dbReference type="Pfam" id="PF05119">
    <property type="entry name" value="Terminase_4"/>
    <property type="match status" value="1"/>
</dbReference>
<evidence type="ECO:0000313" key="3">
    <source>
        <dbReference type="Proteomes" id="UP000252582"/>
    </source>
</evidence>
<dbReference type="Proteomes" id="UP000252582">
    <property type="component" value="Unassembled WGS sequence"/>
</dbReference>
<organism evidence="2 3">
    <name type="scientific">Ciceribacter lividus</name>
    <dbReference type="NCBI Taxonomy" id="1197950"/>
    <lineage>
        <taxon>Bacteria</taxon>
        <taxon>Pseudomonadati</taxon>
        <taxon>Pseudomonadota</taxon>
        <taxon>Alphaproteobacteria</taxon>
        <taxon>Hyphomicrobiales</taxon>
        <taxon>Rhizobiaceae</taxon>
        <taxon>Ciceribacter</taxon>
    </lineage>
</organism>
<accession>A0A6I7HPY7</accession>
<dbReference type="InterPro" id="IPR006448">
    <property type="entry name" value="Phage_term_ssu_P27"/>
</dbReference>
<feature type="region of interest" description="Disordered" evidence="1">
    <location>
        <begin position="109"/>
        <end position="137"/>
    </location>
</feature>
<gene>
    <name evidence="2" type="ORF">DFR48_102287</name>
</gene>
<reference evidence="2 3" key="1">
    <citation type="submission" date="2018-07" db="EMBL/GenBank/DDBJ databases">
        <title>Genomic Encyclopedia of Type Strains, Phase IV (KMG-IV): sequencing the most valuable type-strain genomes for metagenomic binning, comparative biology and taxonomic classification.</title>
        <authorList>
            <person name="Goeker M."/>
        </authorList>
    </citation>
    <scope>NUCLEOTIDE SEQUENCE [LARGE SCALE GENOMIC DNA]</scope>
    <source>
        <strain evidence="2 3">DSM 25528</strain>
    </source>
</reference>
<sequence length="137" mass="14711">MTHLRGVKPAAQPAADPLKKAPAAPKHFSEYARAEWKRIIPDVIARGIVTKADLGGIEELCMARGLARELETKLRDPATGDIDLKIARAQDKAVQTARQLAAEFGLSPVSRSRVASAGPADDDDDNPLVIGRNRPVV</sequence>
<proteinExistence type="predicted"/>
<keyword evidence="3" id="KW-1185">Reference proteome</keyword>
<comment type="caution">
    <text evidence="2">The sequence shown here is derived from an EMBL/GenBank/DDBJ whole genome shotgun (WGS) entry which is preliminary data.</text>
</comment>
<name>A0A6I7HPY7_9HYPH</name>
<evidence type="ECO:0000256" key="1">
    <source>
        <dbReference type="SAM" id="MobiDB-lite"/>
    </source>
</evidence>
<feature type="compositionally biased region" description="Low complexity" evidence="1">
    <location>
        <begin position="8"/>
        <end position="24"/>
    </location>
</feature>
<protein>
    <submittedName>
        <fullName evidence="2">P27 family predicted phage terminase small subunit</fullName>
    </submittedName>
</protein>
<feature type="region of interest" description="Disordered" evidence="1">
    <location>
        <begin position="1"/>
        <end position="24"/>
    </location>
</feature>
<dbReference type="RefSeq" id="WP_114362142.1">
    <property type="nucleotide sequence ID" value="NZ_QPIX01000002.1"/>
</dbReference>